<proteinExistence type="predicted"/>
<dbReference type="EMBL" id="JBHRYQ010000001">
    <property type="protein sequence ID" value="MFC3809680.1"/>
    <property type="molecule type" value="Genomic_DNA"/>
</dbReference>
<dbReference type="Pfam" id="PF20329">
    <property type="entry name" value="DUF6624"/>
    <property type="match status" value="1"/>
</dbReference>
<dbReference type="RefSeq" id="WP_379835050.1">
    <property type="nucleotide sequence ID" value="NZ_JBHRYQ010000001.1"/>
</dbReference>
<comment type="caution">
    <text evidence="1">The sequence shown here is derived from an EMBL/GenBank/DDBJ whole genome shotgun (WGS) entry which is preliminary data.</text>
</comment>
<accession>A0ABV7YTJ3</accession>
<reference evidence="2" key="1">
    <citation type="journal article" date="2019" name="Int. J. Syst. Evol. Microbiol.">
        <title>The Global Catalogue of Microorganisms (GCM) 10K type strain sequencing project: providing services to taxonomists for standard genome sequencing and annotation.</title>
        <authorList>
            <consortium name="The Broad Institute Genomics Platform"/>
            <consortium name="The Broad Institute Genome Sequencing Center for Infectious Disease"/>
            <person name="Wu L."/>
            <person name="Ma J."/>
        </authorList>
    </citation>
    <scope>NUCLEOTIDE SEQUENCE [LARGE SCALE GENOMIC DNA]</scope>
    <source>
        <strain evidence="2">CECT 7956</strain>
    </source>
</reference>
<organism evidence="1 2">
    <name type="scientific">Lacihabitans lacunae</name>
    <dbReference type="NCBI Taxonomy" id="1028214"/>
    <lineage>
        <taxon>Bacteria</taxon>
        <taxon>Pseudomonadati</taxon>
        <taxon>Bacteroidota</taxon>
        <taxon>Cytophagia</taxon>
        <taxon>Cytophagales</taxon>
        <taxon>Leadbetterellaceae</taxon>
        <taxon>Lacihabitans</taxon>
    </lineage>
</organism>
<dbReference type="Proteomes" id="UP001595616">
    <property type="component" value="Unassembled WGS sequence"/>
</dbReference>
<name>A0ABV7YTJ3_9BACT</name>
<gene>
    <name evidence="1" type="ORF">ACFOOI_03355</name>
</gene>
<protein>
    <submittedName>
        <fullName evidence="1">DUF6624 domain-containing protein</fullName>
    </submittedName>
</protein>
<sequence length="321" mass="38061">MSPKLIKTNIIFCLLLVSWSNSIFGQSLETFRNSFYEKVNKIELDSAYNLFKKYLEKETVHCKDFVYAASICSKIDKKSESYRYLDLALSCGIDTVEIFTLSTFKNLKNDSIWNHNFGNFEKLFNPNLRNTLLELKEKDQQMLQFYSIPKSDSNWKVSKYKFDSTQISHEKFVTSLIDTYGIVPINSVGKDAQMVILLVLQHSWDTKLRLKYYPFFKKATFENKFDKQMFALFHDRVKVEMGKKQLYGSQYFRSDLDGKVYLFPVKRYNGLAKRRSQMNLEKIDNFLLRNNIEDYFSNKKLSMEYLKQNPKRIQKILSSYK</sequence>
<evidence type="ECO:0000313" key="2">
    <source>
        <dbReference type="Proteomes" id="UP001595616"/>
    </source>
</evidence>
<dbReference type="InterPro" id="IPR046732">
    <property type="entry name" value="DUF6624"/>
</dbReference>
<evidence type="ECO:0000313" key="1">
    <source>
        <dbReference type="EMBL" id="MFC3809680.1"/>
    </source>
</evidence>
<keyword evidence="2" id="KW-1185">Reference proteome</keyword>